<name>A0A6A6HZ23_9PLEO</name>
<dbReference type="OrthoDB" id="3798170at2759"/>
<dbReference type="GeneID" id="54572818"/>
<evidence type="ECO:0000256" key="1">
    <source>
        <dbReference type="SAM" id="MobiDB-lite"/>
    </source>
</evidence>
<dbReference type="RefSeq" id="XP_033678488.1">
    <property type="nucleotide sequence ID" value="XM_033819488.1"/>
</dbReference>
<organism evidence="2 3">
    <name type="scientific">Trematosphaeria pertusa</name>
    <dbReference type="NCBI Taxonomy" id="390896"/>
    <lineage>
        <taxon>Eukaryota</taxon>
        <taxon>Fungi</taxon>
        <taxon>Dikarya</taxon>
        <taxon>Ascomycota</taxon>
        <taxon>Pezizomycotina</taxon>
        <taxon>Dothideomycetes</taxon>
        <taxon>Pleosporomycetidae</taxon>
        <taxon>Pleosporales</taxon>
        <taxon>Massarineae</taxon>
        <taxon>Trematosphaeriaceae</taxon>
        <taxon>Trematosphaeria</taxon>
    </lineage>
</organism>
<protein>
    <submittedName>
        <fullName evidence="2">Uncharacterized protein</fullName>
    </submittedName>
</protein>
<evidence type="ECO:0000313" key="2">
    <source>
        <dbReference type="EMBL" id="KAF2243484.1"/>
    </source>
</evidence>
<dbReference type="AlphaFoldDB" id="A0A6A6HZ23"/>
<sequence length="319" mass="37140">MPSSMSKREERRYELQTRRWIAIPDNTYPYEYVPFPQSHQDLEPVIQAEKFLPWPTEPAHDPCRAWHPEDVWEIGALRKAIFNELQSVSETNHRTEDCLTHILHCWNANLKRYDSTGPSFLIHFLKLRYETGLNFWCLARDDARQVDVLAKACERTHVFSLFLARFHRTAHGSYGMLSTASGHDHCMMRVDGTACWLEDTMHAGGKEVRIRPSVTELDLLDEYYFEDEEADTLDAANGRGSEFWERAVAIIAPNLFTDEFFGYEDVPVDEEDEASVDWASDAEADEDIEPVDKEERMERFHESEREETSHGFEEQLQGD</sequence>
<dbReference type="EMBL" id="ML987205">
    <property type="protein sequence ID" value="KAF2243484.1"/>
    <property type="molecule type" value="Genomic_DNA"/>
</dbReference>
<proteinExistence type="predicted"/>
<gene>
    <name evidence="2" type="ORF">BU26DRAFT_118617</name>
</gene>
<keyword evidence="3" id="KW-1185">Reference proteome</keyword>
<feature type="compositionally biased region" description="Basic and acidic residues" evidence="1">
    <location>
        <begin position="290"/>
        <end position="313"/>
    </location>
</feature>
<reference evidence="2" key="1">
    <citation type="journal article" date="2020" name="Stud. Mycol.">
        <title>101 Dothideomycetes genomes: a test case for predicting lifestyles and emergence of pathogens.</title>
        <authorList>
            <person name="Haridas S."/>
            <person name="Albert R."/>
            <person name="Binder M."/>
            <person name="Bloem J."/>
            <person name="Labutti K."/>
            <person name="Salamov A."/>
            <person name="Andreopoulos B."/>
            <person name="Baker S."/>
            <person name="Barry K."/>
            <person name="Bills G."/>
            <person name="Bluhm B."/>
            <person name="Cannon C."/>
            <person name="Castanera R."/>
            <person name="Culley D."/>
            <person name="Daum C."/>
            <person name="Ezra D."/>
            <person name="Gonzalez J."/>
            <person name="Henrissat B."/>
            <person name="Kuo A."/>
            <person name="Liang C."/>
            <person name="Lipzen A."/>
            <person name="Lutzoni F."/>
            <person name="Magnuson J."/>
            <person name="Mondo S."/>
            <person name="Nolan M."/>
            <person name="Ohm R."/>
            <person name="Pangilinan J."/>
            <person name="Park H.-J."/>
            <person name="Ramirez L."/>
            <person name="Alfaro M."/>
            <person name="Sun H."/>
            <person name="Tritt A."/>
            <person name="Yoshinaga Y."/>
            <person name="Zwiers L.-H."/>
            <person name="Turgeon B."/>
            <person name="Goodwin S."/>
            <person name="Spatafora J."/>
            <person name="Crous P."/>
            <person name="Grigoriev I."/>
        </authorList>
    </citation>
    <scope>NUCLEOTIDE SEQUENCE</scope>
    <source>
        <strain evidence="2">CBS 122368</strain>
    </source>
</reference>
<feature type="region of interest" description="Disordered" evidence="1">
    <location>
        <begin position="271"/>
        <end position="319"/>
    </location>
</feature>
<dbReference type="Proteomes" id="UP000800094">
    <property type="component" value="Unassembled WGS sequence"/>
</dbReference>
<accession>A0A6A6HZ23</accession>
<evidence type="ECO:0000313" key="3">
    <source>
        <dbReference type="Proteomes" id="UP000800094"/>
    </source>
</evidence>
<feature type="compositionally biased region" description="Acidic residues" evidence="1">
    <location>
        <begin position="271"/>
        <end position="289"/>
    </location>
</feature>